<dbReference type="PANTHER" id="PTHR48480">
    <property type="match status" value="1"/>
</dbReference>
<evidence type="ECO:0000313" key="6">
    <source>
        <dbReference type="Proteomes" id="UP001075354"/>
    </source>
</evidence>
<dbReference type="EMBL" id="JAPTSV010000009">
    <property type="protein sequence ID" value="KAJ1524141.1"/>
    <property type="molecule type" value="Genomic_DNA"/>
</dbReference>
<dbReference type="InterPro" id="IPR029149">
    <property type="entry name" value="Creatin/AminoP/Spt16_N"/>
</dbReference>
<evidence type="ECO:0000256" key="4">
    <source>
        <dbReference type="ARBA" id="ARBA00023049"/>
    </source>
</evidence>
<keyword evidence="4" id="KW-0482">Metalloprotease</keyword>
<dbReference type="Proteomes" id="UP001075354">
    <property type="component" value="Chromosome 9"/>
</dbReference>
<evidence type="ECO:0000256" key="2">
    <source>
        <dbReference type="ARBA" id="ARBA00022723"/>
    </source>
</evidence>
<dbReference type="PANTHER" id="PTHR48480:SF2">
    <property type="entry name" value="PEPTIDASE D"/>
    <property type="match status" value="1"/>
</dbReference>
<evidence type="ECO:0000256" key="1">
    <source>
        <dbReference type="ARBA" id="ARBA00022670"/>
    </source>
</evidence>
<accession>A0AAV7XI18</accession>
<keyword evidence="3" id="KW-0378">Hydrolase</keyword>
<gene>
    <name evidence="5" type="ORF">ONE63_010671</name>
</gene>
<dbReference type="GO" id="GO:0046872">
    <property type="term" value="F:metal ion binding"/>
    <property type="evidence" value="ECO:0007669"/>
    <property type="project" value="UniProtKB-KW"/>
</dbReference>
<proteinExistence type="predicted"/>
<protein>
    <submittedName>
        <fullName evidence="5">Uncharacterized protein</fullName>
    </submittedName>
</protein>
<organism evidence="5 6">
    <name type="scientific">Megalurothrips usitatus</name>
    <name type="common">bean blossom thrips</name>
    <dbReference type="NCBI Taxonomy" id="439358"/>
    <lineage>
        <taxon>Eukaryota</taxon>
        <taxon>Metazoa</taxon>
        <taxon>Ecdysozoa</taxon>
        <taxon>Arthropoda</taxon>
        <taxon>Hexapoda</taxon>
        <taxon>Insecta</taxon>
        <taxon>Pterygota</taxon>
        <taxon>Neoptera</taxon>
        <taxon>Paraneoptera</taxon>
        <taxon>Thysanoptera</taxon>
        <taxon>Terebrantia</taxon>
        <taxon>Thripoidea</taxon>
        <taxon>Thripidae</taxon>
        <taxon>Megalurothrips</taxon>
    </lineage>
</organism>
<keyword evidence="2" id="KW-0479">Metal-binding</keyword>
<evidence type="ECO:0000313" key="5">
    <source>
        <dbReference type="EMBL" id="KAJ1524141.1"/>
    </source>
</evidence>
<keyword evidence="6" id="KW-1185">Reference proteome</keyword>
<dbReference type="Gene3D" id="3.40.350.10">
    <property type="entry name" value="Creatinase/prolidase N-terminal domain"/>
    <property type="match status" value="1"/>
</dbReference>
<dbReference type="AlphaFoldDB" id="A0AAV7XI18"/>
<dbReference type="InterPro" id="IPR052433">
    <property type="entry name" value="X-Pro_dipept-like"/>
</dbReference>
<dbReference type="GO" id="GO:0008237">
    <property type="term" value="F:metallopeptidase activity"/>
    <property type="evidence" value="ECO:0007669"/>
    <property type="project" value="UniProtKB-KW"/>
</dbReference>
<sequence length="78" mass="8913">MGPHTLRVPMELFALNRRRLCDALRPSVRDGAVVLLQGGDEVPLYCTDVNYNDFKQVSGARWRWRRGGEGRQCLLLRG</sequence>
<dbReference type="GO" id="GO:0006508">
    <property type="term" value="P:proteolysis"/>
    <property type="evidence" value="ECO:0007669"/>
    <property type="project" value="UniProtKB-KW"/>
</dbReference>
<reference evidence="5" key="1">
    <citation type="submission" date="2022-12" db="EMBL/GenBank/DDBJ databases">
        <title>Chromosome-level genome assembly of the bean flower thrips Megalurothrips usitatus.</title>
        <authorList>
            <person name="Ma L."/>
            <person name="Liu Q."/>
            <person name="Li H."/>
            <person name="Cai W."/>
        </authorList>
    </citation>
    <scope>NUCLEOTIDE SEQUENCE</scope>
    <source>
        <strain evidence="5">Cailab_2022a</strain>
    </source>
</reference>
<evidence type="ECO:0000256" key="3">
    <source>
        <dbReference type="ARBA" id="ARBA00022801"/>
    </source>
</evidence>
<keyword evidence="1" id="KW-0645">Protease</keyword>
<name>A0AAV7XI18_9NEOP</name>
<comment type="caution">
    <text evidence="5">The sequence shown here is derived from an EMBL/GenBank/DDBJ whole genome shotgun (WGS) entry which is preliminary data.</text>
</comment>